<dbReference type="EMBL" id="FOZG01000002">
    <property type="protein sequence ID" value="SFR96231.1"/>
    <property type="molecule type" value="Genomic_DNA"/>
</dbReference>
<dbReference type="PANTHER" id="PTHR30213">
    <property type="entry name" value="INNER MEMBRANE PROTEIN YHJD"/>
    <property type="match status" value="1"/>
</dbReference>
<gene>
    <name evidence="8" type="ORF">SAMN05192580_1953</name>
</gene>
<dbReference type="Pfam" id="PF03631">
    <property type="entry name" value="Virul_fac_BrkB"/>
    <property type="match status" value="1"/>
</dbReference>
<organism evidence="8 9">
    <name type="scientific">Sphingomonas jatrophae</name>
    <dbReference type="NCBI Taxonomy" id="1166337"/>
    <lineage>
        <taxon>Bacteria</taxon>
        <taxon>Pseudomonadati</taxon>
        <taxon>Pseudomonadota</taxon>
        <taxon>Alphaproteobacteria</taxon>
        <taxon>Sphingomonadales</taxon>
        <taxon>Sphingomonadaceae</taxon>
        <taxon>Sphingomonas</taxon>
    </lineage>
</organism>
<feature type="region of interest" description="Disordered" evidence="6">
    <location>
        <begin position="1"/>
        <end position="45"/>
    </location>
</feature>
<evidence type="ECO:0000256" key="7">
    <source>
        <dbReference type="SAM" id="Phobius"/>
    </source>
</evidence>
<proteinExistence type="predicted"/>
<evidence type="ECO:0000256" key="2">
    <source>
        <dbReference type="ARBA" id="ARBA00022475"/>
    </source>
</evidence>
<keyword evidence="2" id="KW-1003">Cell membrane</keyword>
<keyword evidence="5 7" id="KW-0472">Membrane</keyword>
<protein>
    <submittedName>
        <fullName evidence="8">Membrane protein</fullName>
    </submittedName>
</protein>
<dbReference type="AlphaFoldDB" id="A0A1I6KYF4"/>
<evidence type="ECO:0000256" key="3">
    <source>
        <dbReference type="ARBA" id="ARBA00022692"/>
    </source>
</evidence>
<dbReference type="STRING" id="1166337.SAMN05192580_1953"/>
<accession>A0A1I6KYF4</accession>
<dbReference type="PANTHER" id="PTHR30213:SF0">
    <property type="entry name" value="UPF0761 MEMBRANE PROTEIN YIHY"/>
    <property type="match status" value="1"/>
</dbReference>
<evidence type="ECO:0000256" key="6">
    <source>
        <dbReference type="SAM" id="MobiDB-lite"/>
    </source>
</evidence>
<sequence length="337" mass="36403">MSDDPLPAALAPGAADADEEEASASGEPAGISPESPEARARRRHLHRQIDRVKPGTYPFEVVKRVAVGVYSDGFIHAGNLAYLALLTLFPFFIVAAAIASLFGQNAETQRAVASFLQTLPADVADLLRKPIADVLLARTGSLLWLGGLVGLWTVGSFIETIRDIFRRAYGTTFSAPFWRYRLGSVFVIVCSVILALLSFLAQGVLTAAEQFLYRLVPWAQDIAGWIGLSRLIPGLVMFGALYLLFISVTPKKYRVAGCRKWPGAAFTTLWWTSITALLPWALSKLGGYDLTYGSLAGVIVALFFFWLIGLGIVIAAHLNAALAETPEHGLKEPQAAG</sequence>
<evidence type="ECO:0000256" key="4">
    <source>
        <dbReference type="ARBA" id="ARBA00022989"/>
    </source>
</evidence>
<feature type="transmembrane region" description="Helical" evidence="7">
    <location>
        <begin position="182"/>
        <end position="205"/>
    </location>
</feature>
<feature type="transmembrane region" description="Helical" evidence="7">
    <location>
        <begin position="294"/>
        <end position="316"/>
    </location>
</feature>
<feature type="transmembrane region" description="Helical" evidence="7">
    <location>
        <begin position="80"/>
        <end position="102"/>
    </location>
</feature>
<dbReference type="Proteomes" id="UP000198824">
    <property type="component" value="Unassembled WGS sequence"/>
</dbReference>
<comment type="subcellular location">
    <subcellularLocation>
        <location evidence="1">Cell membrane</location>
        <topology evidence="1">Multi-pass membrane protein</topology>
    </subcellularLocation>
</comment>
<dbReference type="GO" id="GO:0005886">
    <property type="term" value="C:plasma membrane"/>
    <property type="evidence" value="ECO:0007669"/>
    <property type="project" value="UniProtKB-SubCell"/>
</dbReference>
<name>A0A1I6KYF4_9SPHN</name>
<dbReference type="PIRSF" id="PIRSF035875">
    <property type="entry name" value="RNase_BN"/>
    <property type="match status" value="1"/>
</dbReference>
<keyword evidence="3 7" id="KW-0812">Transmembrane</keyword>
<keyword evidence="9" id="KW-1185">Reference proteome</keyword>
<feature type="transmembrane region" description="Helical" evidence="7">
    <location>
        <begin position="261"/>
        <end position="282"/>
    </location>
</feature>
<keyword evidence="4 7" id="KW-1133">Transmembrane helix</keyword>
<feature type="compositionally biased region" description="Low complexity" evidence="6">
    <location>
        <begin position="1"/>
        <end position="15"/>
    </location>
</feature>
<evidence type="ECO:0000313" key="9">
    <source>
        <dbReference type="Proteomes" id="UP000198824"/>
    </source>
</evidence>
<feature type="transmembrane region" description="Helical" evidence="7">
    <location>
        <begin position="225"/>
        <end position="249"/>
    </location>
</feature>
<evidence type="ECO:0000256" key="1">
    <source>
        <dbReference type="ARBA" id="ARBA00004651"/>
    </source>
</evidence>
<dbReference type="InterPro" id="IPR017039">
    <property type="entry name" value="Virul_fac_BrkB"/>
</dbReference>
<evidence type="ECO:0000313" key="8">
    <source>
        <dbReference type="EMBL" id="SFR96231.1"/>
    </source>
</evidence>
<reference evidence="8 9" key="1">
    <citation type="submission" date="2016-10" db="EMBL/GenBank/DDBJ databases">
        <authorList>
            <person name="de Groot N.N."/>
        </authorList>
    </citation>
    <scope>NUCLEOTIDE SEQUENCE [LARGE SCALE GENOMIC DNA]</scope>
    <source>
        <strain evidence="8 9">S5-249</strain>
    </source>
</reference>
<evidence type="ECO:0000256" key="5">
    <source>
        <dbReference type="ARBA" id="ARBA00023136"/>
    </source>
</evidence>